<evidence type="ECO:0000313" key="1">
    <source>
        <dbReference type="EMBL" id="GBN92795.1"/>
    </source>
</evidence>
<comment type="caution">
    <text evidence="1">The sequence shown here is derived from an EMBL/GenBank/DDBJ whole genome shotgun (WGS) entry which is preliminary data.</text>
</comment>
<dbReference type="Proteomes" id="UP000499080">
    <property type="component" value="Unassembled WGS sequence"/>
</dbReference>
<feature type="non-terminal residue" evidence="1">
    <location>
        <position position="1"/>
    </location>
</feature>
<accession>A0A4Y2T0W7</accession>
<dbReference type="EMBL" id="BGPR01024608">
    <property type="protein sequence ID" value="GBN92814.1"/>
    <property type="molecule type" value="Genomic_DNA"/>
</dbReference>
<gene>
    <name evidence="2" type="ORF">AVEN_184651_1</name>
    <name evidence="1" type="ORF">AVEN_58958_1</name>
</gene>
<proteinExistence type="predicted"/>
<sequence>SRNAQRSNKLSTRTLIPLSEILEM</sequence>
<evidence type="ECO:0000313" key="2">
    <source>
        <dbReference type="EMBL" id="GBN92814.1"/>
    </source>
</evidence>
<dbReference type="EMBL" id="BGPR01024598">
    <property type="protein sequence ID" value="GBN92795.1"/>
    <property type="molecule type" value="Genomic_DNA"/>
</dbReference>
<keyword evidence="3" id="KW-1185">Reference proteome</keyword>
<organism evidence="1 3">
    <name type="scientific">Araneus ventricosus</name>
    <name type="common">Orbweaver spider</name>
    <name type="synonym">Epeira ventricosa</name>
    <dbReference type="NCBI Taxonomy" id="182803"/>
    <lineage>
        <taxon>Eukaryota</taxon>
        <taxon>Metazoa</taxon>
        <taxon>Ecdysozoa</taxon>
        <taxon>Arthropoda</taxon>
        <taxon>Chelicerata</taxon>
        <taxon>Arachnida</taxon>
        <taxon>Araneae</taxon>
        <taxon>Araneomorphae</taxon>
        <taxon>Entelegynae</taxon>
        <taxon>Araneoidea</taxon>
        <taxon>Araneidae</taxon>
        <taxon>Araneus</taxon>
    </lineage>
</organism>
<protein>
    <submittedName>
        <fullName evidence="1">Uncharacterized protein</fullName>
    </submittedName>
</protein>
<evidence type="ECO:0000313" key="3">
    <source>
        <dbReference type="Proteomes" id="UP000499080"/>
    </source>
</evidence>
<name>A0A4Y2T0W7_ARAVE</name>
<reference evidence="1 3" key="1">
    <citation type="journal article" date="2019" name="Sci. Rep.">
        <title>Orb-weaving spider Araneus ventricosus genome elucidates the spidroin gene catalogue.</title>
        <authorList>
            <person name="Kono N."/>
            <person name="Nakamura H."/>
            <person name="Ohtoshi R."/>
            <person name="Moran D.A.P."/>
            <person name="Shinohara A."/>
            <person name="Yoshida Y."/>
            <person name="Fujiwara M."/>
            <person name="Mori M."/>
            <person name="Tomita M."/>
            <person name="Arakawa K."/>
        </authorList>
    </citation>
    <scope>NUCLEOTIDE SEQUENCE [LARGE SCALE GENOMIC DNA]</scope>
</reference>
<dbReference type="AlphaFoldDB" id="A0A4Y2T0W7"/>